<comment type="caution">
    <text evidence="2">The sequence shown here is derived from an EMBL/GenBank/DDBJ whole genome shotgun (WGS) entry which is preliminary data.</text>
</comment>
<reference evidence="2 3" key="1">
    <citation type="submission" date="2021-01" db="EMBL/GenBank/DDBJ databases">
        <title>Genomic Encyclopedia of Type Strains, Phase IV (KMG-IV): sequencing the most valuable type-strain genomes for metagenomic binning, comparative biology and taxonomic classification.</title>
        <authorList>
            <person name="Goeker M."/>
        </authorList>
    </citation>
    <scope>NUCLEOTIDE SEQUENCE [LARGE SCALE GENOMIC DNA]</scope>
    <source>
        <strain evidence="2 3">DSM 25540</strain>
    </source>
</reference>
<name>A0ABS2PAC2_9BACL</name>
<accession>A0ABS2PAC2</accession>
<proteinExistence type="predicted"/>
<feature type="domain" description="PurE" evidence="1">
    <location>
        <begin position="85"/>
        <end position="217"/>
    </location>
</feature>
<dbReference type="EMBL" id="JAFBEC010000003">
    <property type="protein sequence ID" value="MBM7632306.1"/>
    <property type="molecule type" value="Genomic_DNA"/>
</dbReference>
<dbReference type="InterPro" id="IPR000031">
    <property type="entry name" value="PurE_dom"/>
</dbReference>
<evidence type="ECO:0000313" key="2">
    <source>
        <dbReference type="EMBL" id="MBM7632306.1"/>
    </source>
</evidence>
<dbReference type="Pfam" id="PF00731">
    <property type="entry name" value="AIRC"/>
    <property type="match status" value="1"/>
</dbReference>
<dbReference type="RefSeq" id="WP_204696451.1">
    <property type="nucleotide sequence ID" value="NZ_JAFBEC010000003.1"/>
</dbReference>
<gene>
    <name evidence="2" type="ORF">JOD17_001399</name>
</gene>
<dbReference type="Gene3D" id="3.40.50.1970">
    <property type="match status" value="1"/>
</dbReference>
<keyword evidence="3" id="KW-1185">Reference proteome</keyword>
<dbReference type="NCBIfam" id="NF033503">
    <property type="entry name" value="LarB"/>
    <property type="match status" value="1"/>
</dbReference>
<dbReference type="PANTHER" id="PTHR43064">
    <property type="entry name" value="PHOSPHORIBOSYLAMINOIMIDAZOLE CARBOXYLASE-RELATED"/>
    <property type="match status" value="1"/>
</dbReference>
<evidence type="ECO:0000313" key="3">
    <source>
        <dbReference type="Proteomes" id="UP000741863"/>
    </source>
</evidence>
<sequence length="222" mass="23851">MSNEHHVDFDRENRTGFPEIIYGEGKTSTQIINIIHELLPRHHKALITRIDETKATEVLHHIPEGRYNVAARTLVYGQCDPIELGHVLVVSAGTSDVPVREEAVETGQWLGCRVETMTDVGVAGIDRLLSQKETLQNASIVIVIAGMEGALSSVVAGLVKRPVLAVPTSVGYGANLEGITPLLAMVSSCASGMSVVNINNGFGAMYQAAQILKLAADLSEER</sequence>
<dbReference type="InterPro" id="IPR039476">
    <property type="entry name" value="P2CMN_synthase_LarB"/>
</dbReference>
<dbReference type="SUPFAM" id="SSF52255">
    <property type="entry name" value="N5-CAIR mutase (phosphoribosylaminoimidazole carboxylase, PurE)"/>
    <property type="match status" value="1"/>
</dbReference>
<dbReference type="SMART" id="SM01001">
    <property type="entry name" value="AIRC"/>
    <property type="match status" value="1"/>
</dbReference>
<evidence type="ECO:0000259" key="1">
    <source>
        <dbReference type="SMART" id="SM01001"/>
    </source>
</evidence>
<organism evidence="2 3">
    <name type="scientific">Geomicrobium sediminis</name>
    <dbReference type="NCBI Taxonomy" id="1347788"/>
    <lineage>
        <taxon>Bacteria</taxon>
        <taxon>Bacillati</taxon>
        <taxon>Bacillota</taxon>
        <taxon>Bacilli</taxon>
        <taxon>Bacillales</taxon>
        <taxon>Geomicrobium</taxon>
    </lineage>
</organism>
<dbReference type="PANTHER" id="PTHR43064:SF1">
    <property type="entry name" value="SLL1489 PROTEIN"/>
    <property type="match status" value="1"/>
</dbReference>
<protein>
    <submittedName>
        <fullName evidence="2">NCAIR mutase (PurE)-related protein</fullName>
    </submittedName>
</protein>
<dbReference type="Proteomes" id="UP000741863">
    <property type="component" value="Unassembled WGS sequence"/>
</dbReference>